<gene>
    <name evidence="2" type="ORF">AWC17_26075</name>
</gene>
<dbReference type="RefSeq" id="WP_085164352.1">
    <property type="nucleotide sequence ID" value="NZ_LQPH01000043.1"/>
</dbReference>
<keyword evidence="3" id="KW-1185">Reference proteome</keyword>
<keyword evidence="1" id="KW-0472">Membrane</keyword>
<evidence type="ECO:0008006" key="4">
    <source>
        <dbReference type="Google" id="ProtNLM"/>
    </source>
</evidence>
<name>A0A1X1ZYF6_9MYCO</name>
<dbReference type="OrthoDB" id="4545310at2"/>
<evidence type="ECO:0000313" key="3">
    <source>
        <dbReference type="Proteomes" id="UP000193781"/>
    </source>
</evidence>
<reference evidence="2 3" key="1">
    <citation type="submission" date="2016-01" db="EMBL/GenBank/DDBJ databases">
        <title>The new phylogeny of the genus Mycobacterium.</title>
        <authorList>
            <person name="Tarcisio F."/>
            <person name="Conor M."/>
            <person name="Antonella G."/>
            <person name="Elisabetta G."/>
            <person name="Giulia F.S."/>
            <person name="Sara T."/>
            <person name="Anna F."/>
            <person name="Clotilde B."/>
            <person name="Roberto B."/>
            <person name="Veronica D.S."/>
            <person name="Fabio R."/>
            <person name="Monica P."/>
            <person name="Olivier J."/>
            <person name="Enrico T."/>
            <person name="Nicola S."/>
        </authorList>
    </citation>
    <scope>NUCLEOTIDE SEQUENCE [LARGE SCALE GENOMIC DNA]</scope>
    <source>
        <strain evidence="2 3">DSM 44803</strain>
    </source>
</reference>
<keyword evidence="1" id="KW-1133">Transmembrane helix</keyword>
<feature type="transmembrane region" description="Helical" evidence="1">
    <location>
        <begin position="21"/>
        <end position="42"/>
    </location>
</feature>
<evidence type="ECO:0000313" key="2">
    <source>
        <dbReference type="EMBL" id="ORW31093.1"/>
    </source>
</evidence>
<organism evidence="2 3">
    <name type="scientific">Mycobacterium nebraskense</name>
    <dbReference type="NCBI Taxonomy" id="244292"/>
    <lineage>
        <taxon>Bacteria</taxon>
        <taxon>Bacillati</taxon>
        <taxon>Actinomycetota</taxon>
        <taxon>Actinomycetes</taxon>
        <taxon>Mycobacteriales</taxon>
        <taxon>Mycobacteriaceae</taxon>
        <taxon>Mycobacterium</taxon>
    </lineage>
</organism>
<comment type="caution">
    <text evidence="2">The sequence shown here is derived from an EMBL/GenBank/DDBJ whole genome shotgun (WGS) entry which is preliminary data.</text>
</comment>
<accession>A0A1X1ZYF6</accession>
<dbReference type="AlphaFoldDB" id="A0A1X1ZYF6"/>
<keyword evidence="1" id="KW-0812">Transmembrane</keyword>
<dbReference type="Proteomes" id="UP000193781">
    <property type="component" value="Unassembled WGS sequence"/>
</dbReference>
<sequence>MKISNTWKRRLTAAGTGSRRIGFAVLVITSSISGFDKAWHLIFPPAPPPITALSRTAINEADKISAFAAECVEAILTAATTGPEQKACYPDGRKYTLPTSATTTVSDAKPVGIKYGPTNQTSKVFAVKVQLAEQPYPGAPKTLAVYQLPVALYQDTGMQALDKISRLTATAPGAYLPLGYSVTIEKTPPNSSDLTPLYTTLKGFAAAYLTAAGGLDRFTTTDSAITPLGTYAATTLTGAAAADTPPQNPADNTELAVHIDVAARRPDYTQQMLAYPLTLRAVGGSWFVARIDALPVLADAEPTPAPPETPKAP</sequence>
<proteinExistence type="predicted"/>
<protein>
    <recommendedName>
        <fullName evidence="4">Conjugal transfer protein</fullName>
    </recommendedName>
</protein>
<evidence type="ECO:0000256" key="1">
    <source>
        <dbReference type="SAM" id="Phobius"/>
    </source>
</evidence>
<dbReference type="EMBL" id="LQPH01000043">
    <property type="protein sequence ID" value="ORW31093.1"/>
    <property type="molecule type" value="Genomic_DNA"/>
</dbReference>